<feature type="binding site" evidence="5">
    <location>
        <position position="73"/>
    </location>
    <ligand>
        <name>S-adenosyl-L-methionine</name>
        <dbReference type="ChEBI" id="CHEBI:59789"/>
    </ligand>
</feature>
<dbReference type="NCBIfam" id="NF000990">
    <property type="entry name" value="PRK00103.2-4"/>
    <property type="match status" value="1"/>
</dbReference>
<keyword evidence="7" id="KW-1185">Reference proteome</keyword>
<gene>
    <name evidence="5" type="primary">rlmH</name>
    <name evidence="6" type="ORF">APS56_03900</name>
</gene>
<accession>A0A0P0CED1</accession>
<keyword evidence="5" id="KW-0698">rRNA processing</keyword>
<evidence type="ECO:0000256" key="1">
    <source>
        <dbReference type="ARBA" id="ARBA00022603"/>
    </source>
</evidence>
<dbReference type="OrthoDB" id="9806643at2"/>
<dbReference type="PANTHER" id="PTHR33603">
    <property type="entry name" value="METHYLTRANSFERASE"/>
    <property type="match status" value="1"/>
</dbReference>
<dbReference type="SUPFAM" id="SSF75217">
    <property type="entry name" value="alpha/beta knot"/>
    <property type="match status" value="1"/>
</dbReference>
<comment type="subcellular location">
    <subcellularLocation>
        <location evidence="5">Cytoplasm</location>
    </subcellularLocation>
</comment>
<dbReference type="KEGG" id="ahz:APS56_03900"/>
<sequence length="157" mass="18095">MNIKLIAIGKTDNKDLENLTNIYQSRLGFYINFSIEIIPDIKNVKKLSEEQQKQKEGLLILSKLSATDAVILLDENGKQFDSVGFSSYLQKYMNSGIKQLVFVIGGPYGFSPEMYTKANGKLSLSKMTFSHQMIRLFFIEQLYRGFTILRNEPYHHR</sequence>
<name>A0A0P0CED1_9FLAO</name>
<evidence type="ECO:0000256" key="2">
    <source>
        <dbReference type="ARBA" id="ARBA00022679"/>
    </source>
</evidence>
<dbReference type="Pfam" id="PF02590">
    <property type="entry name" value="SPOUT_MTase"/>
    <property type="match status" value="1"/>
</dbReference>
<protein>
    <recommendedName>
        <fullName evidence="5">Ribosomal RNA large subunit methyltransferase H</fullName>
        <ecNumber evidence="5">2.1.1.177</ecNumber>
    </recommendedName>
    <alternativeName>
        <fullName evidence="5">23S rRNA (pseudouridine1915-N3)-methyltransferase</fullName>
    </alternativeName>
    <alternativeName>
        <fullName evidence="5">23S rRNA m3Psi1915 methyltransferase</fullName>
    </alternativeName>
    <alternativeName>
        <fullName evidence="5">rRNA (pseudouridine-N3-)-methyltransferase RlmH</fullName>
    </alternativeName>
</protein>
<organism evidence="6 7">
    <name type="scientific">Pseudalgibacter alginicilyticus</name>
    <dbReference type="NCBI Taxonomy" id="1736674"/>
    <lineage>
        <taxon>Bacteria</taxon>
        <taxon>Pseudomonadati</taxon>
        <taxon>Bacteroidota</taxon>
        <taxon>Flavobacteriia</taxon>
        <taxon>Flavobacteriales</taxon>
        <taxon>Flavobacteriaceae</taxon>
        <taxon>Pseudalgibacter</taxon>
    </lineage>
</organism>
<dbReference type="STRING" id="1736674.APS56_03900"/>
<dbReference type="InterPro" id="IPR029028">
    <property type="entry name" value="Alpha/beta_knot_MTases"/>
</dbReference>
<dbReference type="InterPro" id="IPR029026">
    <property type="entry name" value="tRNA_m1G_MTases_N"/>
</dbReference>
<dbReference type="GO" id="GO:0070038">
    <property type="term" value="F:rRNA (pseudouridine-N3-)-methyltransferase activity"/>
    <property type="evidence" value="ECO:0007669"/>
    <property type="project" value="UniProtKB-UniRule"/>
</dbReference>
<comment type="subunit">
    <text evidence="5">Homodimer.</text>
</comment>
<comment type="function">
    <text evidence="5">Specifically methylates the pseudouridine at position 1915 (m3Psi1915) in 23S rRNA.</text>
</comment>
<evidence type="ECO:0000256" key="3">
    <source>
        <dbReference type="ARBA" id="ARBA00022691"/>
    </source>
</evidence>
<keyword evidence="1 5" id="KW-0489">Methyltransferase</keyword>
<reference evidence="6 7" key="1">
    <citation type="submission" date="2015-10" db="EMBL/GenBank/DDBJ databases">
        <authorList>
            <person name="Gilbert D.G."/>
        </authorList>
    </citation>
    <scope>NUCLEOTIDE SEQUENCE [LARGE SCALE GENOMIC DNA]</scope>
    <source>
        <strain evidence="7">HZ-22</strain>
    </source>
</reference>
<evidence type="ECO:0000313" key="6">
    <source>
        <dbReference type="EMBL" id="ALJ04336.1"/>
    </source>
</evidence>
<keyword evidence="3 5" id="KW-0949">S-adenosyl-L-methionine</keyword>
<dbReference type="EC" id="2.1.1.177" evidence="5"/>
<keyword evidence="5" id="KW-0963">Cytoplasm</keyword>
<dbReference type="EMBL" id="CP012898">
    <property type="protein sequence ID" value="ALJ04336.1"/>
    <property type="molecule type" value="Genomic_DNA"/>
</dbReference>
<evidence type="ECO:0000313" key="7">
    <source>
        <dbReference type="Proteomes" id="UP000057981"/>
    </source>
</evidence>
<evidence type="ECO:0000256" key="4">
    <source>
        <dbReference type="ARBA" id="ARBA00038303"/>
    </source>
</evidence>
<dbReference type="PIRSF" id="PIRSF004505">
    <property type="entry name" value="MT_bac"/>
    <property type="match status" value="1"/>
</dbReference>
<dbReference type="CDD" id="cd18081">
    <property type="entry name" value="RlmH-like"/>
    <property type="match status" value="1"/>
</dbReference>
<dbReference type="AlphaFoldDB" id="A0A0P0CED1"/>
<keyword evidence="2 5" id="KW-0808">Transferase</keyword>
<dbReference type="PANTHER" id="PTHR33603:SF1">
    <property type="entry name" value="RIBOSOMAL RNA LARGE SUBUNIT METHYLTRANSFERASE H"/>
    <property type="match status" value="1"/>
</dbReference>
<proteinExistence type="inferred from homology"/>
<dbReference type="PATRIC" id="fig|1736674.3.peg.803"/>
<feature type="binding site" evidence="5">
    <location>
        <position position="105"/>
    </location>
    <ligand>
        <name>S-adenosyl-L-methionine</name>
        <dbReference type="ChEBI" id="CHEBI:59789"/>
    </ligand>
</feature>
<feature type="binding site" evidence="5">
    <location>
        <begin position="124"/>
        <end position="129"/>
    </location>
    <ligand>
        <name>S-adenosyl-L-methionine</name>
        <dbReference type="ChEBI" id="CHEBI:59789"/>
    </ligand>
</feature>
<dbReference type="Gene3D" id="3.40.1280.10">
    <property type="match status" value="1"/>
</dbReference>
<evidence type="ECO:0000256" key="5">
    <source>
        <dbReference type="HAMAP-Rule" id="MF_00658"/>
    </source>
</evidence>
<dbReference type="RefSeq" id="WP_054724957.1">
    <property type="nucleotide sequence ID" value="NZ_CP012898.1"/>
</dbReference>
<dbReference type="Proteomes" id="UP000057981">
    <property type="component" value="Chromosome"/>
</dbReference>
<dbReference type="HAMAP" id="MF_00658">
    <property type="entry name" value="23SrRNA_methyltr_H"/>
    <property type="match status" value="1"/>
</dbReference>
<comment type="similarity">
    <text evidence="4 5">Belongs to the RNA methyltransferase RlmH family.</text>
</comment>
<comment type="catalytic activity">
    <reaction evidence="5">
        <text>pseudouridine(1915) in 23S rRNA + S-adenosyl-L-methionine = N(3)-methylpseudouridine(1915) in 23S rRNA + S-adenosyl-L-homocysteine + H(+)</text>
        <dbReference type="Rhea" id="RHEA:42752"/>
        <dbReference type="Rhea" id="RHEA-COMP:10221"/>
        <dbReference type="Rhea" id="RHEA-COMP:10222"/>
        <dbReference type="ChEBI" id="CHEBI:15378"/>
        <dbReference type="ChEBI" id="CHEBI:57856"/>
        <dbReference type="ChEBI" id="CHEBI:59789"/>
        <dbReference type="ChEBI" id="CHEBI:65314"/>
        <dbReference type="ChEBI" id="CHEBI:74486"/>
        <dbReference type="EC" id="2.1.1.177"/>
    </reaction>
</comment>
<dbReference type="InterPro" id="IPR003742">
    <property type="entry name" value="RlmH-like"/>
</dbReference>
<dbReference type="GO" id="GO:0005737">
    <property type="term" value="C:cytoplasm"/>
    <property type="evidence" value="ECO:0007669"/>
    <property type="project" value="UniProtKB-SubCell"/>
</dbReference>